<accession>A0AAX1PHC6</accession>
<feature type="transmembrane region" description="Helical" evidence="6">
    <location>
        <begin position="332"/>
        <end position="350"/>
    </location>
</feature>
<comment type="subcellular location">
    <subcellularLocation>
        <location evidence="1">Cell membrane</location>
        <topology evidence="1">Multi-pass membrane protein</topology>
    </subcellularLocation>
</comment>
<dbReference type="AlphaFoldDB" id="A0AAX1PHC6"/>
<dbReference type="RefSeq" id="WP_111588678.1">
    <property type="nucleotide sequence ID" value="NZ_CAWNWF010000009.1"/>
</dbReference>
<feature type="transmembrane region" description="Helical" evidence="6">
    <location>
        <begin position="121"/>
        <end position="138"/>
    </location>
</feature>
<keyword evidence="4 6" id="KW-1133">Transmembrane helix</keyword>
<organism evidence="9 10">
    <name type="scientific">Aeromonas salmonicida</name>
    <dbReference type="NCBI Taxonomy" id="645"/>
    <lineage>
        <taxon>Bacteria</taxon>
        <taxon>Pseudomonadati</taxon>
        <taxon>Pseudomonadota</taxon>
        <taxon>Gammaproteobacteria</taxon>
        <taxon>Aeromonadales</taxon>
        <taxon>Aeromonadaceae</taxon>
        <taxon>Aeromonas</taxon>
    </lineage>
</organism>
<feature type="transmembrane region" description="Helical" evidence="6">
    <location>
        <begin position="259"/>
        <end position="277"/>
    </location>
</feature>
<keyword evidence="3 6" id="KW-0812">Transmembrane</keyword>
<keyword evidence="5 6" id="KW-0472">Membrane</keyword>
<dbReference type="EMBL" id="QLLM01000009">
    <property type="protein sequence ID" value="RAJ04461.1"/>
    <property type="molecule type" value="Genomic_DNA"/>
</dbReference>
<name>A0AAX1PHC6_AERSA</name>
<dbReference type="GO" id="GO:0005886">
    <property type="term" value="C:plasma membrane"/>
    <property type="evidence" value="ECO:0007669"/>
    <property type="project" value="UniProtKB-SubCell"/>
</dbReference>
<evidence type="ECO:0000256" key="5">
    <source>
        <dbReference type="ARBA" id="ARBA00023136"/>
    </source>
</evidence>
<gene>
    <name evidence="9" type="ORF">DEU50_1093</name>
</gene>
<protein>
    <recommendedName>
        <fullName evidence="11">Sodium:proton antiporter</fullName>
    </recommendedName>
</protein>
<dbReference type="InterPro" id="IPR052576">
    <property type="entry name" value="AA_Transporter-Related"/>
</dbReference>
<dbReference type="PANTHER" id="PTHR37821:SF1">
    <property type="entry name" value="AMINO ACID TRANSPORTER YUIF-RELATED"/>
    <property type="match status" value="1"/>
</dbReference>
<evidence type="ECO:0000256" key="6">
    <source>
        <dbReference type="SAM" id="Phobius"/>
    </source>
</evidence>
<dbReference type="Proteomes" id="UP000249422">
    <property type="component" value="Unassembled WGS sequence"/>
</dbReference>
<keyword evidence="2" id="KW-1003">Cell membrane</keyword>
<feature type="transmembrane region" description="Helical" evidence="6">
    <location>
        <begin position="53"/>
        <end position="76"/>
    </location>
</feature>
<feature type="transmembrane region" description="Helical" evidence="6">
    <location>
        <begin position="289"/>
        <end position="312"/>
    </location>
</feature>
<evidence type="ECO:0000256" key="3">
    <source>
        <dbReference type="ARBA" id="ARBA00022692"/>
    </source>
</evidence>
<dbReference type="PANTHER" id="PTHR37821">
    <property type="entry name" value="AMINO ACID TRANSPORTER YUIF-RELATED"/>
    <property type="match status" value="1"/>
</dbReference>
<evidence type="ECO:0000256" key="4">
    <source>
        <dbReference type="ARBA" id="ARBA00022989"/>
    </source>
</evidence>
<feature type="transmembrane region" description="Helical" evidence="6">
    <location>
        <begin position="150"/>
        <end position="171"/>
    </location>
</feature>
<dbReference type="InterPro" id="IPR018461">
    <property type="entry name" value="Na/H_Antiport_NhaC-like_C"/>
</dbReference>
<evidence type="ECO:0000313" key="10">
    <source>
        <dbReference type="Proteomes" id="UP000249422"/>
    </source>
</evidence>
<proteinExistence type="predicted"/>
<sequence>MNPVVVAVSLMLVLSLLRINVVVSLSISAIVGGLLGGLSLADTLSTFSGGLGGGAEIALSYAMLGAFAVAISRSGITDLLARKVINQLGQDASSSRILWVKTLLLGAVLCVSVASQNLIPVHIAFIPILIPPLLHVMAKMKVDRRQVACVITFGLTATYMLLPVGFGGIFLNNILAKNLIDNGVPVKLGQLPMAMAIPVLGMFLGLLVAVFITYRKPRQYDMDKILAAEPESTELNLNHIWVALLAIAVALGLQLMTNSIVLGALAGFVIFTCGGVIKFRESQDAFTQGVRMMSLIGFIMISAAGFAAVMKATQGVESLVQSVSAVIGDQKGLAAFLMLLVGLLITMGIGSSFSTVPIIATIYVPLCIHLGFSPMATMALVGAAGALGDAGSPASDSTLGPTSGLNVDGQHDHIWDSVVPTFIHYNIPLILFGWVAAMVL</sequence>
<feature type="transmembrane region" description="Helical" evidence="6">
    <location>
        <begin position="362"/>
        <end position="387"/>
    </location>
</feature>
<evidence type="ECO:0000259" key="7">
    <source>
        <dbReference type="Pfam" id="PF03553"/>
    </source>
</evidence>
<dbReference type="Pfam" id="PF13726">
    <property type="entry name" value="Na_H_antiport_2"/>
    <property type="match status" value="1"/>
</dbReference>
<evidence type="ECO:0008006" key="11">
    <source>
        <dbReference type="Google" id="ProtNLM"/>
    </source>
</evidence>
<feature type="domain" description="Na+/H+ antiporter NhaC-like C-terminal" evidence="7">
    <location>
        <begin position="150"/>
        <end position="434"/>
    </location>
</feature>
<feature type="transmembrane region" description="Helical" evidence="6">
    <location>
        <begin position="191"/>
        <end position="214"/>
    </location>
</feature>
<feature type="transmembrane region" description="Helical" evidence="6">
    <location>
        <begin position="235"/>
        <end position="253"/>
    </location>
</feature>
<evidence type="ECO:0000313" key="9">
    <source>
        <dbReference type="EMBL" id="RAJ04461.1"/>
    </source>
</evidence>
<comment type="caution">
    <text evidence="9">The sequence shown here is derived from an EMBL/GenBank/DDBJ whole genome shotgun (WGS) entry which is preliminary data.</text>
</comment>
<dbReference type="Pfam" id="PF03553">
    <property type="entry name" value="Na_H_antiporter"/>
    <property type="match status" value="1"/>
</dbReference>
<reference evidence="9 10" key="1">
    <citation type="submission" date="2018-06" db="EMBL/GenBank/DDBJ databases">
        <title>Freshwater and sediment microbial communities from various areas in North America, analyzing microbe dynamics in response to fracking.</title>
        <authorList>
            <person name="Lamendella R."/>
        </authorList>
    </citation>
    <scope>NUCLEOTIDE SEQUENCE [LARGE SCALE GENOMIC DNA]</scope>
    <source>
        <strain evidence="9 10">17</strain>
    </source>
</reference>
<evidence type="ECO:0000259" key="8">
    <source>
        <dbReference type="Pfam" id="PF13726"/>
    </source>
</evidence>
<feature type="domain" description="Putative Na+/H+ antiporter N-terminal" evidence="8">
    <location>
        <begin position="2"/>
        <end position="87"/>
    </location>
</feature>
<feature type="transmembrane region" description="Helical" evidence="6">
    <location>
        <begin position="422"/>
        <end position="439"/>
    </location>
</feature>
<evidence type="ECO:0000256" key="2">
    <source>
        <dbReference type="ARBA" id="ARBA00022475"/>
    </source>
</evidence>
<evidence type="ECO:0000256" key="1">
    <source>
        <dbReference type="ARBA" id="ARBA00004651"/>
    </source>
</evidence>
<feature type="transmembrane region" description="Helical" evidence="6">
    <location>
        <begin position="97"/>
        <end position="115"/>
    </location>
</feature>
<dbReference type="InterPro" id="IPR032813">
    <property type="entry name" value="Na_H_antiport_N"/>
</dbReference>